<reference evidence="8" key="2">
    <citation type="submission" date="2025-08" db="UniProtKB">
        <authorList>
            <consortium name="RefSeq"/>
        </authorList>
    </citation>
    <scope>IDENTIFICATION</scope>
</reference>
<name>A0ABM4BBS3_HYDVU</name>
<dbReference type="InterPro" id="IPR018499">
    <property type="entry name" value="Tetraspanin/Peripherin"/>
</dbReference>
<reference evidence="7" key="1">
    <citation type="submission" date="2025-05" db="UniProtKB">
        <authorList>
            <consortium name="RefSeq"/>
        </authorList>
    </citation>
    <scope>NUCLEOTIDE SEQUENCE [LARGE SCALE GENOMIC DNA]</scope>
</reference>
<accession>A0ABM4BBS3</accession>
<comment type="similarity">
    <text evidence="2 6">Belongs to the tetraspanin (TM4SF) family.</text>
</comment>
<proteinExistence type="inferred from homology"/>
<evidence type="ECO:0000313" key="7">
    <source>
        <dbReference type="Proteomes" id="UP001652625"/>
    </source>
</evidence>
<dbReference type="Gene3D" id="1.10.1450.10">
    <property type="entry name" value="Tetraspanin"/>
    <property type="match status" value="1"/>
</dbReference>
<evidence type="ECO:0000256" key="2">
    <source>
        <dbReference type="ARBA" id="ARBA00006840"/>
    </source>
</evidence>
<keyword evidence="3 6" id="KW-0812">Transmembrane</keyword>
<dbReference type="PRINTS" id="PR00259">
    <property type="entry name" value="TMFOUR"/>
</dbReference>
<comment type="subcellular location">
    <subcellularLocation>
        <location evidence="1 6">Membrane</location>
        <topology evidence="1 6">Multi-pass membrane protein</topology>
    </subcellularLocation>
</comment>
<organism evidence="7 8">
    <name type="scientific">Hydra vulgaris</name>
    <name type="common">Hydra</name>
    <name type="synonym">Hydra attenuata</name>
    <dbReference type="NCBI Taxonomy" id="6087"/>
    <lineage>
        <taxon>Eukaryota</taxon>
        <taxon>Metazoa</taxon>
        <taxon>Cnidaria</taxon>
        <taxon>Hydrozoa</taxon>
        <taxon>Hydroidolina</taxon>
        <taxon>Anthoathecata</taxon>
        <taxon>Aplanulata</taxon>
        <taxon>Hydridae</taxon>
        <taxon>Hydra</taxon>
    </lineage>
</organism>
<dbReference type="PANTHER" id="PTHR19282">
    <property type="entry name" value="TETRASPANIN"/>
    <property type="match status" value="1"/>
</dbReference>
<keyword evidence="7" id="KW-1185">Reference proteome</keyword>
<dbReference type="InterPro" id="IPR000301">
    <property type="entry name" value="Tetraspanin_animals"/>
</dbReference>
<feature type="transmembrane region" description="Helical" evidence="6">
    <location>
        <begin position="55"/>
        <end position="78"/>
    </location>
</feature>
<keyword evidence="5 6" id="KW-0472">Membrane</keyword>
<dbReference type="GeneID" id="100205782"/>
<evidence type="ECO:0000256" key="1">
    <source>
        <dbReference type="ARBA" id="ARBA00004141"/>
    </source>
</evidence>
<evidence type="ECO:0000256" key="6">
    <source>
        <dbReference type="RuleBase" id="RU361218"/>
    </source>
</evidence>
<dbReference type="RefSeq" id="XP_065646390.1">
    <property type="nucleotide sequence ID" value="XM_065790318.1"/>
</dbReference>
<dbReference type="InterPro" id="IPR008952">
    <property type="entry name" value="Tetraspanin_EC2_sf"/>
</dbReference>
<gene>
    <name evidence="8" type="primary">LOC100205782</name>
</gene>
<evidence type="ECO:0000256" key="3">
    <source>
        <dbReference type="ARBA" id="ARBA00022692"/>
    </source>
</evidence>
<feature type="transmembrane region" description="Helical" evidence="6">
    <location>
        <begin position="227"/>
        <end position="249"/>
    </location>
</feature>
<keyword evidence="4 6" id="KW-1133">Transmembrane helix</keyword>
<dbReference type="PANTHER" id="PTHR19282:SF544">
    <property type="entry name" value="TETRASPANIN"/>
    <property type="match status" value="1"/>
</dbReference>
<evidence type="ECO:0000313" key="8">
    <source>
        <dbReference type="RefSeq" id="XP_065646390.1"/>
    </source>
</evidence>
<dbReference type="PIRSF" id="PIRSF002419">
    <property type="entry name" value="Tetraspanin"/>
    <property type="match status" value="1"/>
</dbReference>
<evidence type="ECO:0000256" key="4">
    <source>
        <dbReference type="ARBA" id="ARBA00022989"/>
    </source>
</evidence>
<feature type="transmembrane region" description="Helical" evidence="6">
    <location>
        <begin position="85"/>
        <end position="108"/>
    </location>
</feature>
<dbReference type="SUPFAM" id="SSF48652">
    <property type="entry name" value="Tetraspanin"/>
    <property type="match status" value="1"/>
</dbReference>
<dbReference type="Proteomes" id="UP001652625">
    <property type="component" value="Chromosome 02"/>
</dbReference>
<protein>
    <recommendedName>
        <fullName evidence="6">Tetraspanin</fullName>
    </recommendedName>
</protein>
<evidence type="ECO:0000256" key="5">
    <source>
        <dbReference type="ARBA" id="ARBA00023136"/>
    </source>
</evidence>
<sequence length="258" mass="27937">MELSCGMKFLKYLLFAFNFVFWICGIVVLGVGIYSRIKAKDWSSILGNDDSVLSVANLLIASGAIVMIIGFLGCCGAMKESKTMLASYAVLLILIFLMEIAAGIYAYVKKDKVLKNVATNTKNSVINEYGGSTVAQKGFTDSVDYVQKQLKCCGAETPLDWSSSSWYKNFKPKNESTPHIVVPNSCCAKNAPNCNVAKDIPSLPNTTYSEGCIAKGKVFVNGHILEIGGVGVGIAFIQILGIFFAIMLCKNLGYQKVN</sequence>
<feature type="transmembrane region" description="Helical" evidence="6">
    <location>
        <begin position="12"/>
        <end position="35"/>
    </location>
</feature>
<dbReference type="Pfam" id="PF00335">
    <property type="entry name" value="Tetraspanin"/>
    <property type="match status" value="1"/>
</dbReference>